<dbReference type="AlphaFoldDB" id="A0A3B4AYW4"/>
<feature type="compositionally biased region" description="Basic residues" evidence="1">
    <location>
        <begin position="391"/>
        <end position="415"/>
    </location>
</feature>
<feature type="domain" description="Nucleolus and neural progenitor protein-like N-terminal" evidence="2">
    <location>
        <begin position="6"/>
        <end position="186"/>
    </location>
</feature>
<reference evidence="3" key="2">
    <citation type="submission" date="2025-09" db="UniProtKB">
        <authorList>
            <consortium name="Ensembl"/>
        </authorList>
    </citation>
    <scope>IDENTIFICATION</scope>
</reference>
<dbReference type="PANTHER" id="PTHR34761:SF1">
    <property type="entry name" value="NUCLEOLUS AND NEURAL PROGENITOR PROTEIN"/>
    <property type="match status" value="1"/>
</dbReference>
<dbReference type="InterPro" id="IPR027951">
    <property type="entry name" value="Nepro_N"/>
</dbReference>
<evidence type="ECO:0000313" key="3">
    <source>
        <dbReference type="Ensembl" id="ENSPMGP00000021501.1"/>
    </source>
</evidence>
<organism evidence="3 4">
    <name type="scientific">Periophthalmus magnuspinnatus</name>
    <dbReference type="NCBI Taxonomy" id="409849"/>
    <lineage>
        <taxon>Eukaryota</taxon>
        <taxon>Metazoa</taxon>
        <taxon>Chordata</taxon>
        <taxon>Craniata</taxon>
        <taxon>Vertebrata</taxon>
        <taxon>Euteleostomi</taxon>
        <taxon>Actinopterygii</taxon>
        <taxon>Neopterygii</taxon>
        <taxon>Teleostei</taxon>
        <taxon>Neoteleostei</taxon>
        <taxon>Acanthomorphata</taxon>
        <taxon>Gobiaria</taxon>
        <taxon>Gobiiformes</taxon>
        <taxon>Gobioidei</taxon>
        <taxon>Gobiidae</taxon>
        <taxon>Oxudercinae</taxon>
        <taxon>Periophthalmus</taxon>
    </lineage>
</organism>
<keyword evidence="4" id="KW-1185">Reference proteome</keyword>
<dbReference type="GO" id="GO:0005634">
    <property type="term" value="C:nucleus"/>
    <property type="evidence" value="ECO:0007669"/>
    <property type="project" value="TreeGrafter"/>
</dbReference>
<dbReference type="GO" id="GO:0045747">
    <property type="term" value="P:positive regulation of Notch signaling pathway"/>
    <property type="evidence" value="ECO:0007669"/>
    <property type="project" value="TreeGrafter"/>
</dbReference>
<dbReference type="Proteomes" id="UP000261520">
    <property type="component" value="Unplaced"/>
</dbReference>
<proteinExistence type="predicted"/>
<reference evidence="3" key="1">
    <citation type="submission" date="2025-08" db="UniProtKB">
        <authorList>
            <consortium name="Ensembl"/>
        </authorList>
    </citation>
    <scope>IDENTIFICATION</scope>
</reference>
<feature type="compositionally biased region" description="Basic and acidic residues" evidence="1">
    <location>
        <begin position="416"/>
        <end position="426"/>
    </location>
</feature>
<dbReference type="InterPro" id="IPR052835">
    <property type="entry name" value="Nepro"/>
</dbReference>
<evidence type="ECO:0000313" key="4">
    <source>
        <dbReference type="Proteomes" id="UP000261520"/>
    </source>
</evidence>
<dbReference type="STRING" id="409849.ENSPMGP00000021501"/>
<dbReference type="Pfam" id="PF14780">
    <property type="entry name" value="NEPRO_N"/>
    <property type="match status" value="1"/>
</dbReference>
<evidence type="ECO:0000256" key="1">
    <source>
        <dbReference type="SAM" id="MobiDB-lite"/>
    </source>
</evidence>
<dbReference type="PANTHER" id="PTHR34761">
    <property type="entry name" value="NUCLEOLUS AND NEURAL PROGENITOR PROTEIN"/>
    <property type="match status" value="1"/>
</dbReference>
<protein>
    <recommendedName>
        <fullName evidence="2">Nucleolus and neural progenitor protein-like N-terminal domain-containing protein</fullName>
    </recommendedName>
</protein>
<accession>A0A3B4AYW4</accession>
<dbReference type="Ensembl" id="ENSPMGT00000022905.1">
    <property type="protein sequence ID" value="ENSPMGP00000021501.1"/>
    <property type="gene ID" value="ENSPMGG00000017416.1"/>
</dbReference>
<name>A0A3B4AYW4_9GOBI</name>
<feature type="region of interest" description="Disordered" evidence="1">
    <location>
        <begin position="391"/>
        <end position="435"/>
    </location>
</feature>
<evidence type="ECO:0000259" key="2">
    <source>
        <dbReference type="Pfam" id="PF14780"/>
    </source>
</evidence>
<sequence length="450" mass="52101">MAEELWNRVNVPFPGAVSSVRIHFTSKTDGLVKNVVLVNETVLKLLDNESLQTEIRVLYELLYILNNSYRGNKSYKGLQQVEQCVNRLKNMKLVQALHELSDLCPTKVQRCQRFSWSLDMEKIGKFRANLMNRTLQRCSRAFLLCNQQMKWEEFVVLNMVTTSMLSRLWVIFRGVLVSMCTLYEKMLSLCNEVAKAKPMPFLKSPLPPNMTGLLDPGLLHNKTCKVDVGKHQIGLQKGDLLSRPNLSVKIVKEDLGVSIKRGKSHLDRKPKNNGIAAKMRILRSNVKKSSSFGDFDVHLEKMVQWCKLKQMGKKRRLFNYLRLKCQKLKCLESDGHKYESYHLYFFLCFYKVFKACSKSSVTRRTSGSLAEFKTKRQWTNFHSLRTKLKSKNVRTGSTRKREAKWKTSRKSKSSRHNKDADRRTEDEAISQGSHCDRRDDIDDIFASIGL</sequence>